<protein>
    <submittedName>
        <fullName evidence="2">Glycosyl hydrolase family 18</fullName>
    </submittedName>
</protein>
<proteinExistence type="predicted"/>
<dbReference type="PROSITE" id="PS51257">
    <property type="entry name" value="PROKAR_LIPOPROTEIN"/>
    <property type="match status" value="1"/>
</dbReference>
<gene>
    <name evidence="2" type="ORF">RM574_06995</name>
</gene>
<dbReference type="Proteomes" id="UP001183607">
    <property type="component" value="Unassembled WGS sequence"/>
</dbReference>
<dbReference type="AlphaFoldDB" id="A0ABD5E2E2"/>
<accession>A0ABD5E2E2</accession>
<dbReference type="SUPFAM" id="SSF51445">
    <property type="entry name" value="(Trans)glycosidases"/>
    <property type="match status" value="1"/>
</dbReference>
<evidence type="ECO:0000256" key="1">
    <source>
        <dbReference type="SAM" id="SignalP"/>
    </source>
</evidence>
<name>A0ABD5E2E2_9ACTN</name>
<comment type="caution">
    <text evidence="2">The sequence shown here is derived from an EMBL/GenBank/DDBJ whole genome shotgun (WGS) entry which is preliminary data.</text>
</comment>
<dbReference type="PANTHER" id="PTHR42976:SF1">
    <property type="entry name" value="GH18 DOMAIN-CONTAINING PROTEIN-RELATED"/>
    <property type="match status" value="1"/>
</dbReference>
<dbReference type="InterPro" id="IPR052750">
    <property type="entry name" value="GH18_Chitinase"/>
</dbReference>
<keyword evidence="2" id="KW-0378">Hydrolase</keyword>
<dbReference type="PANTHER" id="PTHR42976">
    <property type="entry name" value="BIFUNCTIONAL CHITINASE/LYSOZYME-RELATED"/>
    <property type="match status" value="1"/>
</dbReference>
<dbReference type="RefSeq" id="WP_007823381.1">
    <property type="nucleotide sequence ID" value="NZ_JAVRER010000008.1"/>
</dbReference>
<dbReference type="GO" id="GO:0016787">
    <property type="term" value="F:hydrolase activity"/>
    <property type="evidence" value="ECO:0007669"/>
    <property type="project" value="UniProtKB-KW"/>
</dbReference>
<sequence>MPLPPRRSPLLALACALPLLLAGCAGEPADAADGAPPHRVGFAPYVSAESASALDTTAHPDEYRLAFAVADGGRCVPVWGGTEPVDDPAVARRAAGLRPARVSFGGEAGTELARACGSVDELAAAYRRALDAAGTDRADFDIEGGTLGDEAANARRAEAVARLQADTDLDVSVTLPVMPEGLEADARELLRGLRAAGVRVGEVNIMTMSYGSAYPDAKGPMSAYGERAARAAHGQLRELLGWPSRTAWKRLRLTVMPGVNDVPHETFTRADARRTHEFAVRVGLGGLSQWASFRDRPCAPDESSRERCTGVAQKKGDFARLLAGGGAAD</sequence>
<dbReference type="InterPro" id="IPR017853">
    <property type="entry name" value="GH"/>
</dbReference>
<keyword evidence="1" id="KW-0732">Signal</keyword>
<organism evidence="2 3">
    <name type="scientific">Streptomyces evansiae</name>
    <dbReference type="NCBI Taxonomy" id="3075535"/>
    <lineage>
        <taxon>Bacteria</taxon>
        <taxon>Bacillati</taxon>
        <taxon>Actinomycetota</taxon>
        <taxon>Actinomycetes</taxon>
        <taxon>Kitasatosporales</taxon>
        <taxon>Streptomycetaceae</taxon>
        <taxon>Streptomyces</taxon>
    </lineage>
</organism>
<dbReference type="EMBL" id="JAVRER010000008">
    <property type="protein sequence ID" value="MDT0415238.1"/>
    <property type="molecule type" value="Genomic_DNA"/>
</dbReference>
<reference evidence="3" key="1">
    <citation type="submission" date="2023-07" db="EMBL/GenBank/DDBJ databases">
        <title>30 novel species of actinomycetes from the DSMZ collection.</title>
        <authorList>
            <person name="Nouioui I."/>
        </authorList>
    </citation>
    <scope>NUCLEOTIDE SEQUENCE [LARGE SCALE GENOMIC DNA]</scope>
    <source>
        <strain evidence="3">DSM 41982</strain>
    </source>
</reference>
<feature type="chain" id="PRO_5044883655" evidence="1">
    <location>
        <begin position="32"/>
        <end position="329"/>
    </location>
</feature>
<feature type="signal peptide" evidence="1">
    <location>
        <begin position="1"/>
        <end position="31"/>
    </location>
</feature>
<dbReference type="Gene3D" id="3.20.20.80">
    <property type="entry name" value="Glycosidases"/>
    <property type="match status" value="1"/>
</dbReference>
<evidence type="ECO:0000313" key="2">
    <source>
        <dbReference type="EMBL" id="MDT0415238.1"/>
    </source>
</evidence>
<evidence type="ECO:0000313" key="3">
    <source>
        <dbReference type="Proteomes" id="UP001183607"/>
    </source>
</evidence>